<dbReference type="AlphaFoldDB" id="B0C017"/>
<dbReference type="KEGG" id="amr:AM1_3370"/>
<evidence type="ECO:0000313" key="1">
    <source>
        <dbReference type="EMBL" id="ABW28364.1"/>
    </source>
</evidence>
<organism evidence="1 2">
    <name type="scientific">Acaryochloris marina (strain MBIC 11017)</name>
    <dbReference type="NCBI Taxonomy" id="329726"/>
    <lineage>
        <taxon>Bacteria</taxon>
        <taxon>Bacillati</taxon>
        <taxon>Cyanobacteriota</taxon>
        <taxon>Cyanophyceae</taxon>
        <taxon>Acaryochloridales</taxon>
        <taxon>Acaryochloridaceae</taxon>
        <taxon>Acaryochloris</taxon>
    </lineage>
</organism>
<dbReference type="EMBL" id="CP000828">
    <property type="protein sequence ID" value="ABW28364.1"/>
    <property type="molecule type" value="Genomic_DNA"/>
</dbReference>
<reference evidence="1 2" key="1">
    <citation type="journal article" date="2008" name="Proc. Natl. Acad. Sci. U.S.A.">
        <title>Niche adaptation and genome expansion in the chlorophyll d-producing cyanobacterium Acaryochloris marina.</title>
        <authorList>
            <person name="Swingley W.D."/>
            <person name="Chen M."/>
            <person name="Cheung P.C."/>
            <person name="Conrad A.L."/>
            <person name="Dejesa L.C."/>
            <person name="Hao J."/>
            <person name="Honchak B.M."/>
            <person name="Karbach L.E."/>
            <person name="Kurdoglu A."/>
            <person name="Lahiri S."/>
            <person name="Mastrian S.D."/>
            <person name="Miyashita H."/>
            <person name="Page L."/>
            <person name="Ramakrishna P."/>
            <person name="Satoh S."/>
            <person name="Sattley W.M."/>
            <person name="Shimada Y."/>
            <person name="Taylor H.L."/>
            <person name="Tomo T."/>
            <person name="Tsuchiya T."/>
            <person name="Wang Z.T."/>
            <person name="Raymond J."/>
            <person name="Mimuro M."/>
            <person name="Blankenship R.E."/>
            <person name="Touchman J.W."/>
        </authorList>
    </citation>
    <scope>NUCLEOTIDE SEQUENCE [LARGE SCALE GENOMIC DNA]</scope>
    <source>
        <strain evidence="2">MBIC 11017</strain>
    </source>
</reference>
<name>B0C017_ACAM1</name>
<dbReference type="RefSeq" id="WP_012163766.1">
    <property type="nucleotide sequence ID" value="NC_009925.1"/>
</dbReference>
<proteinExistence type="predicted"/>
<dbReference type="STRING" id="329726.AM1_3370"/>
<keyword evidence="2" id="KW-1185">Reference proteome</keyword>
<sequence>MPADSYITQHANVGFTENVHPSSLCQFELDFSGSADSLSSTQANPLHLNQSEIEPLFSTFDI</sequence>
<evidence type="ECO:0000313" key="2">
    <source>
        <dbReference type="Proteomes" id="UP000000268"/>
    </source>
</evidence>
<dbReference type="Proteomes" id="UP000000268">
    <property type="component" value="Chromosome"/>
</dbReference>
<accession>B0C017</accession>
<protein>
    <submittedName>
        <fullName evidence="1">Uncharacterized protein</fullName>
    </submittedName>
</protein>
<gene>
    <name evidence="1" type="ordered locus">AM1_3370</name>
</gene>
<dbReference type="HOGENOM" id="CLU_2893482_0_0_3"/>